<sequence length="161" mass="17872">MNAIKNGSSLSLMSAMLALSRFLSPRCCPFKMHDLKLRHRHAPPMVSRVTSAHMIRPTRELPTGEPGDEDAALTVYLFQQGIIVSPGRSLGPLQSIDQIPLRHLILGREETRPMTQFTAYTTDTAPEAARSIFEGVKGAFGFVPNLQSYMAESPELLERLH</sequence>
<comment type="caution">
    <text evidence="1">The sequence shown here is derived from an EMBL/GenBank/DDBJ whole genome shotgun (WGS) entry which is preliminary data.</text>
</comment>
<dbReference type="SUPFAM" id="SSF69118">
    <property type="entry name" value="AhpD-like"/>
    <property type="match status" value="1"/>
</dbReference>
<dbReference type="InterPro" id="IPR029032">
    <property type="entry name" value="AhpD-like"/>
</dbReference>
<evidence type="ECO:0000313" key="1">
    <source>
        <dbReference type="EMBL" id="GAN55293.1"/>
    </source>
</evidence>
<dbReference type="AlphaFoldDB" id="A0A0D6MPU6"/>
<gene>
    <name evidence="1" type="ORF">Tasa_044_003</name>
</gene>
<name>A0A0D6MPU6_9PROT</name>
<organism evidence="1 2">
    <name type="scientific">Tanticharoenia sakaeratensis NBRC 103193</name>
    <dbReference type="NCBI Taxonomy" id="1231623"/>
    <lineage>
        <taxon>Bacteria</taxon>
        <taxon>Pseudomonadati</taxon>
        <taxon>Pseudomonadota</taxon>
        <taxon>Alphaproteobacteria</taxon>
        <taxon>Acetobacterales</taxon>
        <taxon>Acetobacteraceae</taxon>
        <taxon>Tanticharoenia</taxon>
    </lineage>
</organism>
<evidence type="ECO:0000313" key="2">
    <source>
        <dbReference type="Proteomes" id="UP000032679"/>
    </source>
</evidence>
<proteinExistence type="predicted"/>
<keyword evidence="2" id="KW-1185">Reference proteome</keyword>
<protein>
    <submittedName>
        <fullName evidence="1">4-carboxymuconolactone decarboxylase</fullName>
    </submittedName>
</protein>
<dbReference type="Proteomes" id="UP000032679">
    <property type="component" value="Unassembled WGS sequence"/>
</dbReference>
<dbReference type="EMBL" id="BALE01000044">
    <property type="protein sequence ID" value="GAN55293.1"/>
    <property type="molecule type" value="Genomic_DNA"/>
</dbReference>
<reference evidence="1 2" key="1">
    <citation type="submission" date="2012-10" db="EMBL/GenBank/DDBJ databases">
        <title>Genome sequencing of Tanticharoenia sakaeratensis NBRC 103193.</title>
        <authorList>
            <person name="Azuma Y."/>
            <person name="Hadano H."/>
            <person name="Hirakawa H."/>
            <person name="Matsushita K."/>
        </authorList>
    </citation>
    <scope>NUCLEOTIDE SEQUENCE [LARGE SCALE GENOMIC DNA]</scope>
    <source>
        <strain evidence="1 2">NBRC 103193</strain>
    </source>
</reference>
<accession>A0A0D6MPU6</accession>